<evidence type="ECO:0000313" key="12">
    <source>
        <dbReference type="Proteomes" id="UP000298654"/>
    </source>
</evidence>
<feature type="binding site" description="via phosphate group" evidence="6">
    <location>
        <position position="102"/>
    </location>
    <ligand>
        <name>Mg(2+)</name>
        <dbReference type="ChEBI" id="CHEBI:18420"/>
    </ligand>
</feature>
<evidence type="ECO:0000256" key="2">
    <source>
        <dbReference type="ARBA" id="ARBA00022553"/>
    </source>
</evidence>
<dbReference type="InterPro" id="IPR006352">
    <property type="entry name" value="GlmM_bact"/>
</dbReference>
<dbReference type="GO" id="GO:0005975">
    <property type="term" value="P:carbohydrate metabolic process"/>
    <property type="evidence" value="ECO:0007669"/>
    <property type="project" value="InterPro"/>
</dbReference>
<dbReference type="InterPro" id="IPR005843">
    <property type="entry name" value="A-D-PHexomutase_C"/>
</dbReference>
<name>A0A4D6XJW3_9GAMM</name>
<feature type="domain" description="Alpha-D-phosphohexomutase alpha/beta/alpha" evidence="8">
    <location>
        <begin position="5"/>
        <end position="138"/>
    </location>
</feature>
<sequence length="444" mass="49180">MTFLQYFKTDGIRGKLGKNPITPNFLLKLGWAIGTVLGKNKTKKIILGRDTRISGCMLQSILEFGILSTGSSTLLADCIPTSAVSFFTKFLNASAGIVISGSHNLFYDNGIKIFYKNGIKLTKKIEFSIEKEIKKNFSYSDSINFGSSNKILDPEHKYIEFCKNTFPKHLNLSNFTIVLDCANGSTFNVAPKIFQDLGAKVITVSITPNGVNINKNSGSTNTLTLKKLVLLEKADIGLAFDGDGDRVIMIDHLGNEINGDQIIYIIAKEYENLNKLKGGVVGTSMTNMGVIIGLKNLGIPFYAAEIGDRNVYKKMIKKKSIIGAEQSGHIILLDKHSTGDGIIASLEILLIMLNNNMSLYYLSNQIKLFPQVVLNVFLKRDTNLEKSSIIKKIIFKSKNILGKNSRILLRKSGTEPYIRIMVEGENYIKVHKIAYDIADSVKLL</sequence>
<dbReference type="InterPro" id="IPR005841">
    <property type="entry name" value="Alpha-D-phosphohexomutase_SF"/>
</dbReference>
<dbReference type="Pfam" id="PF02878">
    <property type="entry name" value="PGM_PMM_I"/>
    <property type="match status" value="1"/>
</dbReference>
<dbReference type="PANTHER" id="PTHR42946">
    <property type="entry name" value="PHOSPHOHEXOSE MUTASE"/>
    <property type="match status" value="1"/>
</dbReference>
<dbReference type="InterPro" id="IPR005846">
    <property type="entry name" value="A-D-PHexomutase_a/b/a-III"/>
</dbReference>
<keyword evidence="2 6" id="KW-0597">Phosphoprotein</keyword>
<dbReference type="AlphaFoldDB" id="A0A4D6XJW3"/>
<feature type="domain" description="Alpha-D-phosphohexomutase alpha/beta/alpha" evidence="10">
    <location>
        <begin position="258"/>
        <end position="364"/>
    </location>
</feature>
<dbReference type="Gene3D" id="3.40.120.10">
    <property type="entry name" value="Alpha-D-Glucose-1,6-Bisphosphate, subunit A, domain 3"/>
    <property type="match status" value="3"/>
</dbReference>
<feature type="domain" description="Alpha-D-phosphohexomutase C-terminal" evidence="7">
    <location>
        <begin position="384"/>
        <end position="439"/>
    </location>
</feature>
<dbReference type="GO" id="GO:0008966">
    <property type="term" value="F:phosphoglucosamine mutase activity"/>
    <property type="evidence" value="ECO:0007669"/>
    <property type="project" value="UniProtKB-UniRule"/>
</dbReference>
<proteinExistence type="inferred from homology"/>
<comment type="cofactor">
    <cofactor evidence="6">
        <name>Mg(2+)</name>
        <dbReference type="ChEBI" id="CHEBI:18420"/>
    </cofactor>
    <text evidence="6">Binds 1 Mg(2+) ion per subunit.</text>
</comment>
<protein>
    <recommendedName>
        <fullName evidence="6">Phosphoglucosamine mutase</fullName>
        <ecNumber evidence="6">5.4.2.10</ecNumber>
    </recommendedName>
</protein>
<evidence type="ECO:0000313" key="11">
    <source>
        <dbReference type="EMBL" id="QCI16049.1"/>
    </source>
</evidence>
<dbReference type="Pfam" id="PF02879">
    <property type="entry name" value="PGM_PMM_II"/>
    <property type="match status" value="1"/>
</dbReference>
<dbReference type="PRINTS" id="PR00509">
    <property type="entry name" value="PGMPMM"/>
</dbReference>
<dbReference type="NCBIfam" id="NF008139">
    <property type="entry name" value="PRK10887.1"/>
    <property type="match status" value="1"/>
</dbReference>
<feature type="binding site" evidence="6">
    <location>
        <position position="243"/>
    </location>
    <ligand>
        <name>Mg(2+)</name>
        <dbReference type="ChEBI" id="CHEBI:18420"/>
    </ligand>
</feature>
<gene>
    <name evidence="6" type="primary">glmM</name>
    <name evidence="11" type="ORF">D9V59_01905</name>
</gene>
<dbReference type="FunFam" id="3.40.120.10:FF:000001">
    <property type="entry name" value="Phosphoglucosamine mutase"/>
    <property type="match status" value="1"/>
</dbReference>
<evidence type="ECO:0000256" key="5">
    <source>
        <dbReference type="ARBA" id="ARBA00023235"/>
    </source>
</evidence>
<keyword evidence="3 6" id="KW-0479">Metal-binding</keyword>
<dbReference type="OrthoDB" id="9803322at2"/>
<accession>A0A4D6XJW3</accession>
<evidence type="ECO:0000259" key="10">
    <source>
        <dbReference type="Pfam" id="PF02880"/>
    </source>
</evidence>
<feature type="active site" description="Phosphoserine intermediate" evidence="6">
    <location>
        <position position="102"/>
    </location>
</feature>
<dbReference type="GO" id="GO:0005829">
    <property type="term" value="C:cytosol"/>
    <property type="evidence" value="ECO:0007669"/>
    <property type="project" value="TreeGrafter"/>
</dbReference>
<dbReference type="Pfam" id="PF02880">
    <property type="entry name" value="PGM_PMM_III"/>
    <property type="match status" value="1"/>
</dbReference>
<dbReference type="GO" id="GO:0004615">
    <property type="term" value="F:phosphomannomutase activity"/>
    <property type="evidence" value="ECO:0007669"/>
    <property type="project" value="TreeGrafter"/>
</dbReference>
<comment type="similarity">
    <text evidence="1 6">Belongs to the phosphohexose mutase family.</text>
</comment>
<reference evidence="11 12" key="2">
    <citation type="submission" date="2019-05" db="EMBL/GenBank/DDBJ databases">
        <title>Genome evolution of the obligate endosymbiont Buchnera aphidicola.</title>
        <authorList>
            <person name="Moran N.A."/>
        </authorList>
    </citation>
    <scope>NUCLEOTIDE SEQUENCE [LARGE SCALE GENOMIC DNA]</scope>
    <source>
        <strain evidence="11 12">Aar</strain>
    </source>
</reference>
<dbReference type="GO" id="GO:0000287">
    <property type="term" value="F:magnesium ion binding"/>
    <property type="evidence" value="ECO:0007669"/>
    <property type="project" value="UniProtKB-UniRule"/>
</dbReference>
<dbReference type="EMBL" id="CP034900">
    <property type="protein sequence ID" value="QCI16049.1"/>
    <property type="molecule type" value="Genomic_DNA"/>
</dbReference>
<dbReference type="InterPro" id="IPR050060">
    <property type="entry name" value="Phosphoglucosamine_mutase"/>
</dbReference>
<dbReference type="Pfam" id="PF00408">
    <property type="entry name" value="PGM_PMM_IV"/>
    <property type="match status" value="1"/>
</dbReference>
<evidence type="ECO:0000256" key="1">
    <source>
        <dbReference type="ARBA" id="ARBA00010231"/>
    </source>
</evidence>
<feature type="domain" description="Alpha-D-phosphohexomutase alpha/beta/alpha" evidence="9">
    <location>
        <begin position="157"/>
        <end position="254"/>
    </location>
</feature>
<dbReference type="HAMAP" id="MF_01554_B">
    <property type="entry name" value="GlmM_B"/>
    <property type="match status" value="1"/>
</dbReference>
<dbReference type="GO" id="GO:0009252">
    <property type="term" value="P:peptidoglycan biosynthetic process"/>
    <property type="evidence" value="ECO:0007669"/>
    <property type="project" value="TreeGrafter"/>
</dbReference>
<keyword evidence="5 6" id="KW-0413">Isomerase</keyword>
<dbReference type="GO" id="GO:0006048">
    <property type="term" value="P:UDP-N-acetylglucosamine biosynthetic process"/>
    <property type="evidence" value="ECO:0007669"/>
    <property type="project" value="TreeGrafter"/>
</dbReference>
<dbReference type="InterPro" id="IPR005845">
    <property type="entry name" value="A-D-PHexomutase_a/b/a-II"/>
</dbReference>
<dbReference type="SUPFAM" id="SSF55957">
    <property type="entry name" value="Phosphoglucomutase, C-terminal domain"/>
    <property type="match status" value="1"/>
</dbReference>
<evidence type="ECO:0000259" key="8">
    <source>
        <dbReference type="Pfam" id="PF02878"/>
    </source>
</evidence>
<comment type="catalytic activity">
    <reaction evidence="6">
        <text>alpha-D-glucosamine 1-phosphate = D-glucosamine 6-phosphate</text>
        <dbReference type="Rhea" id="RHEA:23424"/>
        <dbReference type="ChEBI" id="CHEBI:58516"/>
        <dbReference type="ChEBI" id="CHEBI:58725"/>
        <dbReference type="EC" id="5.4.2.10"/>
    </reaction>
</comment>
<dbReference type="InterPro" id="IPR036900">
    <property type="entry name" value="A-D-PHexomutase_C_sf"/>
</dbReference>
<feature type="binding site" evidence="6">
    <location>
        <position position="241"/>
    </location>
    <ligand>
        <name>Mg(2+)</name>
        <dbReference type="ChEBI" id="CHEBI:18420"/>
    </ligand>
</feature>
<evidence type="ECO:0000256" key="4">
    <source>
        <dbReference type="ARBA" id="ARBA00022842"/>
    </source>
</evidence>
<dbReference type="InterPro" id="IPR005844">
    <property type="entry name" value="A-D-PHexomutase_a/b/a-I"/>
</dbReference>
<dbReference type="FunFam" id="3.40.120.10:FF:000003">
    <property type="entry name" value="Phosphoglucosamine mutase"/>
    <property type="match status" value="1"/>
</dbReference>
<dbReference type="InterPro" id="IPR016055">
    <property type="entry name" value="A-D-PHexomutase_a/b/a-I/II/III"/>
</dbReference>
<dbReference type="SUPFAM" id="SSF53738">
    <property type="entry name" value="Phosphoglucomutase, first 3 domains"/>
    <property type="match status" value="3"/>
</dbReference>
<comment type="function">
    <text evidence="6">Catalyzes the conversion of glucosamine-6-phosphate to glucosamine-1-phosphate.</text>
</comment>
<keyword evidence="4 6" id="KW-0460">Magnesium</keyword>
<dbReference type="NCBIfam" id="TIGR01455">
    <property type="entry name" value="glmM"/>
    <property type="match status" value="1"/>
</dbReference>
<dbReference type="PANTHER" id="PTHR42946:SF1">
    <property type="entry name" value="PHOSPHOGLUCOMUTASE (ALPHA-D-GLUCOSE-1,6-BISPHOSPHATE-DEPENDENT)"/>
    <property type="match status" value="1"/>
</dbReference>
<feature type="binding site" evidence="6">
    <location>
        <position position="245"/>
    </location>
    <ligand>
        <name>Mg(2+)</name>
        <dbReference type="ChEBI" id="CHEBI:18420"/>
    </ligand>
</feature>
<evidence type="ECO:0000256" key="3">
    <source>
        <dbReference type="ARBA" id="ARBA00022723"/>
    </source>
</evidence>
<evidence type="ECO:0000259" key="7">
    <source>
        <dbReference type="Pfam" id="PF00408"/>
    </source>
</evidence>
<organism evidence="11 12">
    <name type="scientific">Buchnera aphidicola</name>
    <name type="common">Artemisaphis artemisicola</name>
    <dbReference type="NCBI Taxonomy" id="1241836"/>
    <lineage>
        <taxon>Bacteria</taxon>
        <taxon>Pseudomonadati</taxon>
        <taxon>Pseudomonadota</taxon>
        <taxon>Gammaproteobacteria</taxon>
        <taxon>Enterobacterales</taxon>
        <taxon>Erwiniaceae</taxon>
        <taxon>Buchnera</taxon>
    </lineage>
</organism>
<evidence type="ECO:0000256" key="6">
    <source>
        <dbReference type="HAMAP-Rule" id="MF_01554"/>
    </source>
</evidence>
<reference evidence="11 12" key="1">
    <citation type="submission" date="2018-12" db="EMBL/GenBank/DDBJ databases">
        <authorList>
            <person name="Chong R.A."/>
        </authorList>
    </citation>
    <scope>NUCLEOTIDE SEQUENCE [LARGE SCALE GENOMIC DNA]</scope>
    <source>
        <strain evidence="11 12">Aar</strain>
    </source>
</reference>
<evidence type="ECO:0000259" key="9">
    <source>
        <dbReference type="Pfam" id="PF02879"/>
    </source>
</evidence>
<feature type="modified residue" description="Phosphoserine" evidence="6">
    <location>
        <position position="102"/>
    </location>
</feature>
<dbReference type="Gene3D" id="3.30.310.50">
    <property type="entry name" value="Alpha-D-phosphohexomutase, C-terminal domain"/>
    <property type="match status" value="1"/>
</dbReference>
<dbReference type="CDD" id="cd05802">
    <property type="entry name" value="GlmM"/>
    <property type="match status" value="1"/>
</dbReference>
<dbReference type="EC" id="5.4.2.10" evidence="6"/>
<comment type="PTM">
    <text evidence="6">Activated by phosphorylation.</text>
</comment>
<dbReference type="RefSeq" id="WP_158364579.1">
    <property type="nucleotide sequence ID" value="NZ_CP034900.1"/>
</dbReference>
<dbReference type="Proteomes" id="UP000298654">
    <property type="component" value="Chromosome"/>
</dbReference>